<reference evidence="4 5" key="1">
    <citation type="submission" date="2018-11" db="EMBL/GenBank/DDBJ databases">
        <title>Photobacterium sp. BEI247 sp. nov., a marine bacterium isolated from Yongle Blue Hole in the South China Sea.</title>
        <authorList>
            <person name="Wang X."/>
        </authorList>
    </citation>
    <scope>NUCLEOTIDE SEQUENCE [LARGE SCALE GENOMIC DNA]</scope>
    <source>
        <strain evidence="5">BEI247</strain>
    </source>
</reference>
<dbReference type="EMBL" id="RJLM01000002">
    <property type="protein sequence ID" value="RWX56398.1"/>
    <property type="molecule type" value="Genomic_DNA"/>
</dbReference>
<dbReference type="InterPro" id="IPR025154">
    <property type="entry name" value="Put_metallopeptidase_dom"/>
</dbReference>
<dbReference type="SUPFAM" id="SSF53300">
    <property type="entry name" value="vWA-like"/>
    <property type="match status" value="1"/>
</dbReference>
<name>A0A444JTU1_9GAMM</name>
<organism evidence="4 5">
    <name type="scientific">Photobacterium chitinilyticum</name>
    <dbReference type="NCBI Taxonomy" id="2485123"/>
    <lineage>
        <taxon>Bacteria</taxon>
        <taxon>Pseudomonadati</taxon>
        <taxon>Pseudomonadota</taxon>
        <taxon>Gammaproteobacteria</taxon>
        <taxon>Vibrionales</taxon>
        <taxon>Vibrionaceae</taxon>
        <taxon>Photobacterium</taxon>
    </lineage>
</organism>
<comment type="caution">
    <text evidence="4">The sequence shown here is derived from an EMBL/GenBank/DDBJ whole genome shotgun (WGS) entry which is preliminary data.</text>
</comment>
<evidence type="ECO:0000259" key="3">
    <source>
        <dbReference type="Pfam" id="PF13203"/>
    </source>
</evidence>
<dbReference type="AlphaFoldDB" id="A0A444JTU1"/>
<dbReference type="Proteomes" id="UP000287563">
    <property type="component" value="Unassembled WGS sequence"/>
</dbReference>
<evidence type="ECO:0000256" key="1">
    <source>
        <dbReference type="SAM" id="MobiDB-lite"/>
    </source>
</evidence>
<dbReference type="OrthoDB" id="9809382at2"/>
<protein>
    <recommendedName>
        <fullName evidence="6">VWA-like domain-containing protein</fullName>
    </recommendedName>
</protein>
<dbReference type="PANTHER" id="PTHR38730">
    <property type="entry name" value="SLL7028 PROTEIN"/>
    <property type="match status" value="1"/>
</dbReference>
<keyword evidence="5" id="KW-1185">Reference proteome</keyword>
<dbReference type="Pfam" id="PF09967">
    <property type="entry name" value="DUF2201"/>
    <property type="match status" value="1"/>
</dbReference>
<dbReference type="Pfam" id="PF13203">
    <property type="entry name" value="DUF2201_N"/>
    <property type="match status" value="1"/>
</dbReference>
<dbReference type="InterPro" id="IPR036465">
    <property type="entry name" value="vWFA_dom_sf"/>
</dbReference>
<accession>A0A444JTU1</accession>
<feature type="domain" description="VWA-like" evidence="2">
    <location>
        <begin position="279"/>
        <end position="381"/>
    </location>
</feature>
<feature type="region of interest" description="Disordered" evidence="1">
    <location>
        <begin position="147"/>
        <end position="175"/>
    </location>
</feature>
<evidence type="ECO:0000259" key="2">
    <source>
        <dbReference type="Pfam" id="PF09967"/>
    </source>
</evidence>
<gene>
    <name evidence="4" type="ORF">EDI28_09010</name>
</gene>
<evidence type="ECO:0000313" key="4">
    <source>
        <dbReference type="EMBL" id="RWX56398.1"/>
    </source>
</evidence>
<sequence length="411" mass="46310">MLREPFYGHYLGSFQKSTVTNSAENAPPLLSKPQGKSDLQLICQNETWQKLNEHQQLGALKHEALHLVFGHIFARGSYADKVRFDLAADLVVNQYLEPKQLTNQAMTISGLNEWRQELKQPPLEPNREVAYYYQAIIQSTEELPPQWLSSVSDSGRSSGNNNNDNTSPTFNPGHEGWQVFANAAKAERSLLEQQLENKLSQAAQRIELDAKSRGTLPAAVLHVLTRLLDKRKATVNWRRLLRLFANSSRRTSVKNTLRRPSKRYGTTPGTKIQPHQRLLVAVDTSASVDDKQLNIFFEEIDHIWRAGAEITVLECDTDIKQTYQYKGIAPSNVCGRGGTDFNAPIAYANQHRFDAIIYFTDGGAPAPEISPRMQLLWLLHSAESEPSSKFEPGDKFDELRRSGRVIPMSVS</sequence>
<proteinExistence type="predicted"/>
<feature type="domain" description="Putative metallopeptidase" evidence="3">
    <location>
        <begin position="45"/>
        <end position="269"/>
    </location>
</feature>
<evidence type="ECO:0000313" key="5">
    <source>
        <dbReference type="Proteomes" id="UP000287563"/>
    </source>
</evidence>
<dbReference type="InterPro" id="IPR018698">
    <property type="entry name" value="VWA-like_dom"/>
</dbReference>
<dbReference type="RefSeq" id="WP_128783482.1">
    <property type="nucleotide sequence ID" value="NZ_JAKJSG010000036.1"/>
</dbReference>
<dbReference type="PANTHER" id="PTHR38730:SF1">
    <property type="entry name" value="SLL7028 PROTEIN"/>
    <property type="match status" value="1"/>
</dbReference>
<evidence type="ECO:0008006" key="6">
    <source>
        <dbReference type="Google" id="ProtNLM"/>
    </source>
</evidence>
<feature type="compositionally biased region" description="Low complexity" evidence="1">
    <location>
        <begin position="149"/>
        <end position="172"/>
    </location>
</feature>